<evidence type="ECO:0000256" key="6">
    <source>
        <dbReference type="ARBA" id="ARBA00022741"/>
    </source>
</evidence>
<dbReference type="SUPFAM" id="SSF53748">
    <property type="entry name" value="Phosphoglycerate kinase"/>
    <property type="match status" value="1"/>
</dbReference>
<name>A0A0F9FHE4_9ZZZZ</name>
<comment type="catalytic activity">
    <reaction evidence="1">
        <text>(2R)-3-phosphoglycerate + ATP = (2R)-3-phospho-glyceroyl phosphate + ADP</text>
        <dbReference type="Rhea" id="RHEA:14801"/>
        <dbReference type="ChEBI" id="CHEBI:30616"/>
        <dbReference type="ChEBI" id="CHEBI:57604"/>
        <dbReference type="ChEBI" id="CHEBI:58272"/>
        <dbReference type="ChEBI" id="CHEBI:456216"/>
        <dbReference type="EC" id="2.7.2.3"/>
    </reaction>
</comment>
<dbReference type="PIRSF" id="PIRSF000724">
    <property type="entry name" value="Pgk"/>
    <property type="match status" value="1"/>
</dbReference>
<keyword evidence="7" id="KW-0418">Kinase</keyword>
<organism evidence="9">
    <name type="scientific">marine sediment metagenome</name>
    <dbReference type="NCBI Taxonomy" id="412755"/>
    <lineage>
        <taxon>unclassified sequences</taxon>
        <taxon>metagenomes</taxon>
        <taxon>ecological metagenomes</taxon>
    </lineage>
</organism>
<gene>
    <name evidence="9" type="ORF">LCGC14_1951230</name>
</gene>
<dbReference type="GO" id="GO:0006094">
    <property type="term" value="P:gluconeogenesis"/>
    <property type="evidence" value="ECO:0007669"/>
    <property type="project" value="TreeGrafter"/>
</dbReference>
<sequence>MEEARESNMKSIKEIEISDKYTLVRVDFNVPLDQNGNIEDDLRIRAVLPTLKYALDQGAKLIIASHLGRPKGAVVRGLSLSPIARHLTRLLGKETKMAPDCVGPEVRKLISKMSSGDILLLENLRFHPGEQKDDDTFAKELAGLCDLFVNDAFAVSHRANASVSAITKYAPASVVGFLLQKELAYFRHAMNDPKRPLTAIIGGTKVSSKLGALENMLRHVDRFIIGGAMANTFLKSSGVDVGKSRVEDDLLEVARSIMEKAAERGIKFYLPVDAVVANRIDPEAEIKIVPIQGIPADWMALDIGPATSLLYSAVLYDAKTIVWNGPLGVFEMDAFSRGTMAMAHTVANSYALTIAGGGDTGAAIRQTGETERISYISTGGGAFLCLLEGKILPAVAAIEAAEQRVQP</sequence>
<evidence type="ECO:0000256" key="1">
    <source>
        <dbReference type="ARBA" id="ARBA00000642"/>
    </source>
</evidence>
<comment type="subunit">
    <text evidence="3">Monomer.</text>
</comment>
<dbReference type="Pfam" id="PF00162">
    <property type="entry name" value="PGK"/>
    <property type="match status" value="1"/>
</dbReference>
<dbReference type="PANTHER" id="PTHR11406:SF23">
    <property type="entry name" value="PHOSPHOGLYCERATE KINASE 1, CHLOROPLASTIC-RELATED"/>
    <property type="match status" value="1"/>
</dbReference>
<evidence type="ECO:0000256" key="2">
    <source>
        <dbReference type="ARBA" id="ARBA00008982"/>
    </source>
</evidence>
<dbReference type="CDD" id="cd00318">
    <property type="entry name" value="Phosphoglycerate_kinase"/>
    <property type="match status" value="1"/>
</dbReference>
<evidence type="ECO:0000256" key="5">
    <source>
        <dbReference type="ARBA" id="ARBA00022679"/>
    </source>
</evidence>
<dbReference type="InterPro" id="IPR001576">
    <property type="entry name" value="Phosphoglycerate_kinase"/>
</dbReference>
<dbReference type="EMBL" id="LAZR01021305">
    <property type="protein sequence ID" value="KKL85789.1"/>
    <property type="molecule type" value="Genomic_DNA"/>
</dbReference>
<evidence type="ECO:0000313" key="9">
    <source>
        <dbReference type="EMBL" id="KKL85789.1"/>
    </source>
</evidence>
<evidence type="ECO:0000256" key="3">
    <source>
        <dbReference type="ARBA" id="ARBA00011245"/>
    </source>
</evidence>
<dbReference type="PRINTS" id="PR00477">
    <property type="entry name" value="PHGLYCKINASE"/>
</dbReference>
<reference evidence="9" key="1">
    <citation type="journal article" date="2015" name="Nature">
        <title>Complex archaea that bridge the gap between prokaryotes and eukaryotes.</title>
        <authorList>
            <person name="Spang A."/>
            <person name="Saw J.H."/>
            <person name="Jorgensen S.L."/>
            <person name="Zaremba-Niedzwiedzka K."/>
            <person name="Martijn J."/>
            <person name="Lind A.E."/>
            <person name="van Eijk R."/>
            <person name="Schleper C."/>
            <person name="Guy L."/>
            <person name="Ettema T.J."/>
        </authorList>
    </citation>
    <scope>NUCLEOTIDE SEQUENCE</scope>
</reference>
<dbReference type="GO" id="GO:0004618">
    <property type="term" value="F:phosphoglycerate kinase activity"/>
    <property type="evidence" value="ECO:0007669"/>
    <property type="project" value="UniProtKB-EC"/>
</dbReference>
<evidence type="ECO:0000256" key="4">
    <source>
        <dbReference type="ARBA" id="ARBA00013061"/>
    </source>
</evidence>
<dbReference type="PANTHER" id="PTHR11406">
    <property type="entry name" value="PHOSPHOGLYCERATE KINASE"/>
    <property type="match status" value="1"/>
</dbReference>
<dbReference type="AlphaFoldDB" id="A0A0F9FHE4"/>
<dbReference type="GO" id="GO:0005829">
    <property type="term" value="C:cytosol"/>
    <property type="evidence" value="ECO:0007669"/>
    <property type="project" value="TreeGrafter"/>
</dbReference>
<dbReference type="GO" id="GO:0006096">
    <property type="term" value="P:glycolytic process"/>
    <property type="evidence" value="ECO:0007669"/>
    <property type="project" value="InterPro"/>
</dbReference>
<dbReference type="InterPro" id="IPR015824">
    <property type="entry name" value="Phosphoglycerate_kinase_N"/>
</dbReference>
<comment type="similarity">
    <text evidence="2">Belongs to the phosphoglycerate kinase family.</text>
</comment>
<dbReference type="HAMAP" id="MF_00145">
    <property type="entry name" value="Phosphoglyc_kinase"/>
    <property type="match status" value="1"/>
</dbReference>
<protein>
    <recommendedName>
        <fullName evidence="4">phosphoglycerate kinase</fullName>
        <ecNumber evidence="4">2.7.2.3</ecNumber>
    </recommendedName>
</protein>
<dbReference type="FunFam" id="3.40.50.1260:FF:000006">
    <property type="entry name" value="Phosphoglycerate kinase"/>
    <property type="match status" value="1"/>
</dbReference>
<accession>A0A0F9FHE4</accession>
<evidence type="ECO:0000256" key="7">
    <source>
        <dbReference type="ARBA" id="ARBA00022777"/>
    </source>
</evidence>
<dbReference type="EC" id="2.7.2.3" evidence="4"/>
<comment type="caution">
    <text evidence="9">The sequence shown here is derived from an EMBL/GenBank/DDBJ whole genome shotgun (WGS) entry which is preliminary data.</text>
</comment>
<keyword evidence="6" id="KW-0547">Nucleotide-binding</keyword>
<dbReference type="GO" id="GO:0043531">
    <property type="term" value="F:ADP binding"/>
    <property type="evidence" value="ECO:0007669"/>
    <property type="project" value="TreeGrafter"/>
</dbReference>
<keyword evidence="5" id="KW-0808">Transferase</keyword>
<dbReference type="GO" id="GO:0005524">
    <property type="term" value="F:ATP binding"/>
    <property type="evidence" value="ECO:0007669"/>
    <property type="project" value="UniProtKB-KW"/>
</dbReference>
<dbReference type="InterPro" id="IPR036043">
    <property type="entry name" value="Phosphoglycerate_kinase_sf"/>
</dbReference>
<proteinExistence type="inferred from homology"/>
<dbReference type="Gene3D" id="3.40.50.1260">
    <property type="entry name" value="Phosphoglycerate kinase, N-terminal domain"/>
    <property type="match status" value="2"/>
</dbReference>
<dbReference type="FunFam" id="3.40.50.1260:FF:000003">
    <property type="entry name" value="Phosphoglycerate kinase"/>
    <property type="match status" value="1"/>
</dbReference>
<keyword evidence="8" id="KW-0067">ATP-binding</keyword>
<evidence type="ECO:0000256" key="8">
    <source>
        <dbReference type="ARBA" id="ARBA00022840"/>
    </source>
</evidence>